<organism evidence="4 5">
    <name type="scientific">Palleronia aestuarii</name>
    <dbReference type="NCBI Taxonomy" id="568105"/>
    <lineage>
        <taxon>Bacteria</taxon>
        <taxon>Pseudomonadati</taxon>
        <taxon>Pseudomonadota</taxon>
        <taxon>Alphaproteobacteria</taxon>
        <taxon>Rhodobacterales</taxon>
        <taxon>Roseobacteraceae</taxon>
        <taxon>Palleronia</taxon>
    </lineage>
</organism>
<dbReference type="NCBIfam" id="TIGR01493">
    <property type="entry name" value="HAD-SF-IA-v2"/>
    <property type="match status" value="1"/>
</dbReference>
<gene>
    <name evidence="4" type="ORF">LX81_01121</name>
</gene>
<dbReference type="PRINTS" id="PR00413">
    <property type="entry name" value="HADHALOGNASE"/>
</dbReference>
<dbReference type="Gene3D" id="1.10.150.240">
    <property type="entry name" value="Putative phosphatase, domain 2"/>
    <property type="match status" value="1"/>
</dbReference>
<dbReference type="Pfam" id="PF00702">
    <property type="entry name" value="Hydrolase"/>
    <property type="match status" value="1"/>
</dbReference>
<dbReference type="GO" id="GO:0018784">
    <property type="term" value="F:(S)-2-haloacid dehalogenase activity"/>
    <property type="evidence" value="ECO:0007669"/>
    <property type="project" value="UniProtKB-UniRule"/>
</dbReference>
<dbReference type="NCBIfam" id="TIGR01428">
    <property type="entry name" value="HAD_type_II"/>
    <property type="match status" value="1"/>
</dbReference>
<evidence type="ECO:0000256" key="3">
    <source>
        <dbReference type="RuleBase" id="RU368077"/>
    </source>
</evidence>
<dbReference type="InterPro" id="IPR023198">
    <property type="entry name" value="PGP-like_dom2"/>
</dbReference>
<comment type="catalytic activity">
    <reaction evidence="3">
        <text>an (S)-2-haloacid + H2O = a (2R)-2-hydroxycarboxylate + a halide anion + H(+)</text>
        <dbReference type="Rhea" id="RHEA:11192"/>
        <dbReference type="ChEBI" id="CHEBI:15377"/>
        <dbReference type="ChEBI" id="CHEBI:15378"/>
        <dbReference type="ChEBI" id="CHEBI:16042"/>
        <dbReference type="ChEBI" id="CHEBI:58314"/>
        <dbReference type="ChEBI" id="CHEBI:137405"/>
        <dbReference type="EC" id="3.8.1.2"/>
    </reaction>
</comment>
<protein>
    <recommendedName>
        <fullName evidence="3">(S)-2-haloacid dehalogenase</fullName>
        <ecNumber evidence="3">3.8.1.2</ecNumber>
    </recommendedName>
    <alternativeName>
        <fullName evidence="3">2-haloalkanoic acid dehalogenase</fullName>
    </alternativeName>
    <alternativeName>
        <fullName evidence="3">Halocarboxylic acid halidohydrolase</fullName>
    </alternativeName>
    <alternativeName>
        <fullName evidence="3">L-2-haloacid dehalogenase</fullName>
    </alternativeName>
</protein>
<accession>A0A2W7NK78</accession>
<comment type="similarity">
    <text evidence="1 3">Belongs to the HAD-like hydrolase superfamily. S-2-haloalkanoic acid dehalogenase family.</text>
</comment>
<dbReference type="SUPFAM" id="SSF56784">
    <property type="entry name" value="HAD-like"/>
    <property type="match status" value="1"/>
</dbReference>
<dbReference type="PANTHER" id="PTHR43316:SF3">
    <property type="entry name" value="HALOACID DEHALOGENASE, TYPE II (AFU_ORTHOLOGUE AFUA_2G07750)-RELATED"/>
    <property type="match status" value="1"/>
</dbReference>
<evidence type="ECO:0000256" key="1">
    <source>
        <dbReference type="ARBA" id="ARBA00008106"/>
    </source>
</evidence>
<comment type="caution">
    <text evidence="4">The sequence shown here is derived from an EMBL/GenBank/DDBJ whole genome shotgun (WGS) entry which is preliminary data.</text>
</comment>
<dbReference type="InterPro" id="IPR023214">
    <property type="entry name" value="HAD_sf"/>
</dbReference>
<name>A0A2W7NK78_9RHOB</name>
<proteinExistence type="inferred from homology"/>
<dbReference type="InterPro" id="IPR036412">
    <property type="entry name" value="HAD-like_sf"/>
</dbReference>
<dbReference type="PANTHER" id="PTHR43316">
    <property type="entry name" value="HYDROLASE, HALOACID DELAHOGENASE-RELATED"/>
    <property type="match status" value="1"/>
</dbReference>
<keyword evidence="5" id="KW-1185">Reference proteome</keyword>
<evidence type="ECO:0000313" key="5">
    <source>
        <dbReference type="Proteomes" id="UP000248916"/>
    </source>
</evidence>
<dbReference type="InterPro" id="IPR006328">
    <property type="entry name" value="2-HAD"/>
</dbReference>
<evidence type="ECO:0000256" key="2">
    <source>
        <dbReference type="ARBA" id="ARBA00022801"/>
    </source>
</evidence>
<dbReference type="InterPro" id="IPR006439">
    <property type="entry name" value="HAD-SF_hydro_IA"/>
</dbReference>
<reference evidence="4 5" key="1">
    <citation type="submission" date="2018-06" db="EMBL/GenBank/DDBJ databases">
        <title>Genomic Encyclopedia of Archaeal and Bacterial Type Strains, Phase II (KMG-II): from individual species to whole genera.</title>
        <authorList>
            <person name="Goeker M."/>
        </authorList>
    </citation>
    <scope>NUCLEOTIDE SEQUENCE [LARGE SCALE GENOMIC DNA]</scope>
    <source>
        <strain evidence="4 5">DSM 22009</strain>
    </source>
</reference>
<dbReference type="Gene3D" id="3.40.50.1000">
    <property type="entry name" value="HAD superfamily/HAD-like"/>
    <property type="match status" value="1"/>
</dbReference>
<comment type="function">
    <text evidence="3">Catalyzes the hydrolytic dehalogenation of small (S)-2-haloalkanoic acids to yield the corresponding (R)-2-hydroxyalkanoic acids.</text>
</comment>
<dbReference type="OrthoDB" id="7989657at2"/>
<dbReference type="Proteomes" id="UP000248916">
    <property type="component" value="Unassembled WGS sequence"/>
</dbReference>
<keyword evidence="2 3" id="KW-0378">Hydrolase</keyword>
<dbReference type="EC" id="3.8.1.2" evidence="3"/>
<dbReference type="RefSeq" id="WP_146259390.1">
    <property type="nucleotide sequence ID" value="NZ_QKZL01000003.1"/>
</dbReference>
<dbReference type="AlphaFoldDB" id="A0A2W7NK78"/>
<dbReference type="InterPro" id="IPR051540">
    <property type="entry name" value="S-2-haloacid_dehalogenase"/>
</dbReference>
<evidence type="ECO:0000313" key="4">
    <source>
        <dbReference type="EMBL" id="PZX18487.1"/>
    </source>
</evidence>
<sequence length="219" mass="23390">MTGSPPRAIAFDMVETCFSLEPLRPRLERAGPDGRYLEQFFAELLRDAFALDACGVYRPFREVAAGVLATMGLDGNAADDVLDGFTELPAHPDVAPAMERVRSEGAMVIALTNGNAAVTETLLERSGLREKVDRVISIDEIGRWKPARQVYLHAADAAGLEPKDVALVACHGWDCLGAMRAGLRAGYVARKGAISPAMDAPEISGTSLPDVVNGFYATA</sequence>
<dbReference type="EMBL" id="QKZL01000003">
    <property type="protein sequence ID" value="PZX18487.1"/>
    <property type="molecule type" value="Genomic_DNA"/>
</dbReference>